<dbReference type="InterPro" id="IPR035919">
    <property type="entry name" value="EAL_sf"/>
</dbReference>
<evidence type="ECO:0000313" key="4">
    <source>
        <dbReference type="Proteomes" id="UP001302719"/>
    </source>
</evidence>
<dbReference type="Pfam" id="PF00563">
    <property type="entry name" value="EAL"/>
    <property type="match status" value="1"/>
</dbReference>
<dbReference type="PROSITE" id="PS50883">
    <property type="entry name" value="EAL"/>
    <property type="match status" value="1"/>
</dbReference>
<evidence type="ECO:0000259" key="1">
    <source>
        <dbReference type="PROSITE" id="PS50883"/>
    </source>
</evidence>
<dbReference type="PANTHER" id="PTHR33525">
    <property type="match status" value="1"/>
</dbReference>
<dbReference type="InterPro" id="IPR001633">
    <property type="entry name" value="EAL_dom"/>
</dbReference>
<dbReference type="Proteomes" id="UP001302719">
    <property type="component" value="Chromosome"/>
</dbReference>
<sequence length="413" mass="46199">MTSTAAPNIKQSVLVGRQAIFDRQNGVFGYELLYRDGQANSAQVVDGDEATARVMVNTFLEMGIDQIAGTSQAFINLTANFFLSQNYEVLPSHNVVLEVLESIEPTPVVIQSLLRARQLGYKIALDDFIVRDSHRALLDVADFVKVDILALTSEQLLEQIDVLKQYPVRLLAEKVEDQEVYTLCYEKGFEYFQGYFFCKPQIMEGVKLSGNRMAIVLLLAKLQDPDIRIKDLEELVENDLSLSLKLLRFVNSASVGLPRVVNSIGQAVGMVGTERMRQWASLLVLAHTGGKPSELMRIALIRGRMCQGLSRLQGESTSQGFTVGLFSVLDAYFDCEMKQLLADLPLASEILLALTEGQGCLGEILRCVMSYERGEWDQIENSCFEPHVVRQEYFLSTEWANEVMKTTLAGNEK</sequence>
<accession>A0AA96G8S2</accession>
<dbReference type="SUPFAM" id="SSF109604">
    <property type="entry name" value="HD-domain/PDEase-like"/>
    <property type="match status" value="1"/>
</dbReference>
<dbReference type="RefSeq" id="WP_312640937.1">
    <property type="nucleotide sequence ID" value="NZ_CP116967.1"/>
</dbReference>
<keyword evidence="4" id="KW-1185">Reference proteome</keyword>
<dbReference type="InterPro" id="IPR013976">
    <property type="entry name" value="HDOD"/>
</dbReference>
<name>A0AA96G8S2_9BACT</name>
<dbReference type="Gene3D" id="3.20.20.450">
    <property type="entry name" value="EAL domain"/>
    <property type="match status" value="1"/>
</dbReference>
<dbReference type="InterPro" id="IPR052340">
    <property type="entry name" value="RNase_Y/CdgJ"/>
</dbReference>
<dbReference type="SMART" id="SM00052">
    <property type="entry name" value="EAL"/>
    <property type="match status" value="1"/>
</dbReference>
<dbReference type="SUPFAM" id="SSF141868">
    <property type="entry name" value="EAL domain-like"/>
    <property type="match status" value="1"/>
</dbReference>
<proteinExistence type="predicted"/>
<dbReference type="PANTHER" id="PTHR33525:SF4">
    <property type="entry name" value="CYCLIC DI-GMP PHOSPHODIESTERASE CDGJ"/>
    <property type="match status" value="1"/>
</dbReference>
<dbReference type="AlphaFoldDB" id="A0AA96G8S2"/>
<feature type="domain" description="EAL" evidence="1">
    <location>
        <begin position="1"/>
        <end position="214"/>
    </location>
</feature>
<dbReference type="Gene3D" id="1.10.3210.10">
    <property type="entry name" value="Hypothetical protein af1432"/>
    <property type="match status" value="1"/>
</dbReference>
<dbReference type="Pfam" id="PF08668">
    <property type="entry name" value="HDOD"/>
    <property type="match status" value="1"/>
</dbReference>
<protein>
    <submittedName>
        <fullName evidence="3">HDOD domain-containing protein</fullName>
    </submittedName>
</protein>
<dbReference type="EMBL" id="CP116967">
    <property type="protein sequence ID" value="WNM56976.1"/>
    <property type="molecule type" value="Genomic_DNA"/>
</dbReference>
<feature type="domain" description="HDOD" evidence="2">
    <location>
        <begin position="208"/>
        <end position="392"/>
    </location>
</feature>
<dbReference type="PROSITE" id="PS51833">
    <property type="entry name" value="HDOD"/>
    <property type="match status" value="1"/>
</dbReference>
<dbReference type="InterPro" id="IPR014408">
    <property type="entry name" value="dGMP_Pdiesterase_EAL/HD-GYP"/>
</dbReference>
<dbReference type="PIRSF" id="PIRSF003180">
    <property type="entry name" value="DiGMPpdiest_YuxH"/>
    <property type="match status" value="1"/>
</dbReference>
<organism evidence="3 4">
    <name type="scientific">Candidatus Nitrospira allomarina</name>
    <dbReference type="NCBI Taxonomy" id="3020900"/>
    <lineage>
        <taxon>Bacteria</taxon>
        <taxon>Pseudomonadati</taxon>
        <taxon>Nitrospirota</taxon>
        <taxon>Nitrospiria</taxon>
        <taxon>Nitrospirales</taxon>
        <taxon>Nitrospiraceae</taxon>
        <taxon>Nitrospira</taxon>
    </lineage>
</organism>
<dbReference type="KEGG" id="nall:PP769_13445"/>
<evidence type="ECO:0000313" key="3">
    <source>
        <dbReference type="EMBL" id="WNM56976.1"/>
    </source>
</evidence>
<gene>
    <name evidence="3" type="ORF">PP769_13445</name>
</gene>
<evidence type="ECO:0000259" key="2">
    <source>
        <dbReference type="PROSITE" id="PS51833"/>
    </source>
</evidence>
<reference evidence="3 4" key="1">
    <citation type="submission" date="2023-01" db="EMBL/GenBank/DDBJ databases">
        <title>Cultivation and genomic characterization of new, ubiquitous marine nitrite-oxidizing bacteria from the Nitrospirales.</title>
        <authorList>
            <person name="Mueller A.J."/>
            <person name="Daebeler A."/>
            <person name="Herbold C.W."/>
            <person name="Kirkegaard R.H."/>
            <person name="Daims H."/>
        </authorList>
    </citation>
    <scope>NUCLEOTIDE SEQUENCE [LARGE SCALE GENOMIC DNA]</scope>
    <source>
        <strain evidence="3 4">VA</strain>
    </source>
</reference>